<reference evidence="14" key="1">
    <citation type="submission" date="2018-04" db="EMBL/GenBank/DDBJ databases">
        <authorList>
            <person name="Cornet L."/>
        </authorList>
    </citation>
    <scope>NUCLEOTIDE SEQUENCE [LARGE SCALE GENOMIC DNA]</scope>
</reference>
<sequence length="476" mass="53298">YPPAAERLYRQLKCHLLDAWPALMQVASAADEKGWALYVVGGAVRDLLLELLDLTGKPESATVSAVRSLTDIDLVVDAANGEANPGENKGAGMALAEIIQASYPQVSVQVYGQFQTASLVWPSPHAAGAEPLRLDIATARTEFYPYPAANPEVEISSIQQDLYRRDFTINAMAMRINGKQPGHLLDFFGGWLDLQQRHIRVLHANSFIEDPTRIVRAARFATRLNFSLEAQTERFVRSAVSSGIYQRMRLSEAKTPALQVRLKAELKSLLSADQWEAALAQVADLGGLTCLHSDLTLTPTLWRQLRRMGRWLAKFEARLTIDQPLWLMRLELLLAQLTPPASREAAIQLDLASPSLHRLSDLHQWEADLHQQLPKAHKLSQRYRLLHRYASADLLLMSDRHPYTLGPQIWQYIVQTSQVPALINGGTLKQLGYQPGPQFRNILATLHERTLDGELTSHQAAEKYVLAHYPLNSQPN</sequence>
<gene>
    <name evidence="13" type="ORF">DCF15_13845</name>
</gene>
<evidence type="ECO:0000256" key="4">
    <source>
        <dbReference type="ARBA" id="ARBA00022679"/>
    </source>
</evidence>
<dbReference type="CDD" id="cd05398">
    <property type="entry name" value="NT_ClassII-CCAase"/>
    <property type="match status" value="1"/>
</dbReference>
<comment type="cofactor">
    <cofactor evidence="1">
        <name>Mg(2+)</name>
        <dbReference type="ChEBI" id="CHEBI:18420"/>
    </cofactor>
</comment>
<dbReference type="PANTHER" id="PTHR47788:SF1">
    <property type="entry name" value="A-ADDING TRNA NUCLEOTIDYLTRANSFERASE"/>
    <property type="match status" value="1"/>
</dbReference>
<proteinExistence type="inferred from homology"/>
<keyword evidence="9" id="KW-0460">Magnesium</keyword>
<accession>A0A2W4Z036</accession>
<dbReference type="SUPFAM" id="SSF81891">
    <property type="entry name" value="Poly A polymerase C-terminal region-like"/>
    <property type="match status" value="1"/>
</dbReference>
<name>A0A2W4Z036_9CYAN</name>
<dbReference type="InterPro" id="IPR043519">
    <property type="entry name" value="NT_sf"/>
</dbReference>
<keyword evidence="3" id="KW-0820">tRNA-binding</keyword>
<keyword evidence="4 11" id="KW-0808">Transferase</keyword>
<evidence type="ECO:0000256" key="9">
    <source>
        <dbReference type="ARBA" id="ARBA00022842"/>
    </source>
</evidence>
<dbReference type="GO" id="GO:0000049">
    <property type="term" value="F:tRNA binding"/>
    <property type="evidence" value="ECO:0007669"/>
    <property type="project" value="UniProtKB-KW"/>
</dbReference>
<evidence type="ECO:0000313" key="14">
    <source>
        <dbReference type="Proteomes" id="UP000249794"/>
    </source>
</evidence>
<dbReference type="GO" id="GO:0016779">
    <property type="term" value="F:nucleotidyltransferase activity"/>
    <property type="evidence" value="ECO:0007669"/>
    <property type="project" value="UniProtKB-KW"/>
</dbReference>
<reference evidence="13 14" key="2">
    <citation type="submission" date="2018-06" db="EMBL/GenBank/DDBJ databases">
        <title>Metagenomic assembly of (sub)arctic Cyanobacteria and their associated microbiome from non-axenic cultures.</title>
        <authorList>
            <person name="Baurain D."/>
        </authorList>
    </citation>
    <scope>NUCLEOTIDE SEQUENCE [LARGE SCALE GENOMIC DNA]</scope>
    <source>
        <strain evidence="13">ULC027bin1</strain>
    </source>
</reference>
<comment type="similarity">
    <text evidence="2 11">Belongs to the tRNA nucleotidyltransferase/poly(A) polymerase family.</text>
</comment>
<evidence type="ECO:0000256" key="8">
    <source>
        <dbReference type="ARBA" id="ARBA00022741"/>
    </source>
</evidence>
<dbReference type="AlphaFoldDB" id="A0A2W4Z036"/>
<keyword evidence="7" id="KW-0479">Metal-binding</keyword>
<evidence type="ECO:0000256" key="7">
    <source>
        <dbReference type="ARBA" id="ARBA00022723"/>
    </source>
</evidence>
<dbReference type="Gene3D" id="1.10.3090.10">
    <property type="entry name" value="cca-adding enzyme, domain 2"/>
    <property type="match status" value="1"/>
</dbReference>
<evidence type="ECO:0000256" key="10">
    <source>
        <dbReference type="ARBA" id="ARBA00022884"/>
    </source>
</evidence>
<dbReference type="Proteomes" id="UP000249794">
    <property type="component" value="Unassembled WGS sequence"/>
</dbReference>
<dbReference type="GO" id="GO:0000166">
    <property type="term" value="F:nucleotide binding"/>
    <property type="evidence" value="ECO:0007669"/>
    <property type="project" value="UniProtKB-KW"/>
</dbReference>
<dbReference type="InterPro" id="IPR052390">
    <property type="entry name" value="tRNA_nt/polyA_polymerase"/>
</dbReference>
<evidence type="ECO:0000256" key="1">
    <source>
        <dbReference type="ARBA" id="ARBA00001946"/>
    </source>
</evidence>
<dbReference type="InterPro" id="IPR002646">
    <property type="entry name" value="PolA_pol_head_dom"/>
</dbReference>
<dbReference type="GO" id="GO:0046872">
    <property type="term" value="F:metal ion binding"/>
    <property type="evidence" value="ECO:0007669"/>
    <property type="project" value="UniProtKB-KW"/>
</dbReference>
<evidence type="ECO:0000256" key="11">
    <source>
        <dbReference type="RuleBase" id="RU003953"/>
    </source>
</evidence>
<feature type="non-terminal residue" evidence="13">
    <location>
        <position position="1"/>
    </location>
</feature>
<organism evidence="13 14">
    <name type="scientific">Phormidesmis priestleyi</name>
    <dbReference type="NCBI Taxonomy" id="268141"/>
    <lineage>
        <taxon>Bacteria</taxon>
        <taxon>Bacillati</taxon>
        <taxon>Cyanobacteriota</taxon>
        <taxon>Cyanophyceae</taxon>
        <taxon>Leptolyngbyales</taxon>
        <taxon>Leptolyngbyaceae</taxon>
        <taxon>Phormidesmis</taxon>
    </lineage>
</organism>
<keyword evidence="8" id="KW-0547">Nucleotide-binding</keyword>
<evidence type="ECO:0000256" key="5">
    <source>
        <dbReference type="ARBA" id="ARBA00022694"/>
    </source>
</evidence>
<dbReference type="PANTHER" id="PTHR47788">
    <property type="entry name" value="POLYA POLYMERASE"/>
    <property type="match status" value="1"/>
</dbReference>
<evidence type="ECO:0000256" key="3">
    <source>
        <dbReference type="ARBA" id="ARBA00022555"/>
    </source>
</evidence>
<keyword evidence="10 11" id="KW-0694">RNA-binding</keyword>
<dbReference type="EMBL" id="QBMP01000149">
    <property type="protein sequence ID" value="PZO52351.1"/>
    <property type="molecule type" value="Genomic_DNA"/>
</dbReference>
<dbReference type="GO" id="GO:0008033">
    <property type="term" value="P:tRNA processing"/>
    <property type="evidence" value="ECO:0007669"/>
    <property type="project" value="UniProtKB-KW"/>
</dbReference>
<keyword evidence="5" id="KW-0819">tRNA processing</keyword>
<evidence type="ECO:0000256" key="6">
    <source>
        <dbReference type="ARBA" id="ARBA00022695"/>
    </source>
</evidence>
<dbReference type="SUPFAM" id="SSF81301">
    <property type="entry name" value="Nucleotidyltransferase"/>
    <property type="match status" value="1"/>
</dbReference>
<dbReference type="Gene3D" id="3.30.460.10">
    <property type="entry name" value="Beta Polymerase, domain 2"/>
    <property type="match status" value="1"/>
</dbReference>
<comment type="caution">
    <text evidence="13">The sequence shown here is derived from an EMBL/GenBank/DDBJ whole genome shotgun (WGS) entry which is preliminary data.</text>
</comment>
<dbReference type="Pfam" id="PF01743">
    <property type="entry name" value="PolyA_pol"/>
    <property type="match status" value="1"/>
</dbReference>
<evidence type="ECO:0000259" key="12">
    <source>
        <dbReference type="Pfam" id="PF01743"/>
    </source>
</evidence>
<protein>
    <submittedName>
        <fullName evidence="13">Poly(A) polymerase</fullName>
    </submittedName>
</protein>
<evidence type="ECO:0000313" key="13">
    <source>
        <dbReference type="EMBL" id="PZO52351.1"/>
    </source>
</evidence>
<feature type="domain" description="Poly A polymerase head" evidence="12">
    <location>
        <begin position="37"/>
        <end position="200"/>
    </location>
</feature>
<keyword evidence="6" id="KW-0548">Nucleotidyltransferase</keyword>
<evidence type="ECO:0000256" key="2">
    <source>
        <dbReference type="ARBA" id="ARBA00007265"/>
    </source>
</evidence>